<reference evidence="12" key="1">
    <citation type="submission" date="2019-04" db="EMBL/GenBank/DDBJ databases">
        <title>Draft genome sequence of Pseudonocardiaceae bacterium SL3-2-4.</title>
        <authorList>
            <person name="Ningsih F."/>
            <person name="Yokota A."/>
            <person name="Sakai Y."/>
            <person name="Nanatani K."/>
            <person name="Yabe S."/>
            <person name="Oetari A."/>
            <person name="Sjamsuridzal W."/>
        </authorList>
    </citation>
    <scope>NUCLEOTIDE SEQUENCE [LARGE SCALE GENOMIC DNA]</scope>
    <source>
        <strain evidence="12">SL3-2-4</strain>
    </source>
</reference>
<comment type="similarity">
    <text evidence="1 8">Belongs to the GreA/GreB family.</text>
</comment>
<dbReference type="SUPFAM" id="SSF54534">
    <property type="entry name" value="FKBP-like"/>
    <property type="match status" value="1"/>
</dbReference>
<evidence type="ECO:0000256" key="2">
    <source>
        <dbReference type="ARBA" id="ARBA00013729"/>
    </source>
</evidence>
<evidence type="ECO:0000313" key="11">
    <source>
        <dbReference type="EMBL" id="GDY30812.1"/>
    </source>
</evidence>
<keyword evidence="11" id="KW-0648">Protein biosynthesis</keyword>
<feature type="domain" description="Transcription elongation factor GreA/GreB N-terminal" evidence="10">
    <location>
        <begin position="8"/>
        <end position="76"/>
    </location>
</feature>
<dbReference type="RefSeq" id="WP_192909497.1">
    <property type="nucleotide sequence ID" value="NZ_BJFL01000009.1"/>
</dbReference>
<proteinExistence type="inferred from homology"/>
<evidence type="ECO:0000256" key="7">
    <source>
        <dbReference type="ARBA" id="ARBA00030776"/>
    </source>
</evidence>
<dbReference type="AlphaFoldDB" id="A0A4D4J6R8"/>
<accession>A0A4D4J6R8</accession>
<dbReference type="InterPro" id="IPR018151">
    <property type="entry name" value="TF_GreA/GreB_CS"/>
</dbReference>
<keyword evidence="12" id="KW-1185">Reference proteome</keyword>
<feature type="domain" description="Transcription elongation factor GreA/GreB C-terminal" evidence="9">
    <location>
        <begin position="83"/>
        <end position="158"/>
    </location>
</feature>
<dbReference type="EMBL" id="BJFL01000009">
    <property type="protein sequence ID" value="GDY30812.1"/>
    <property type="molecule type" value="Genomic_DNA"/>
</dbReference>
<dbReference type="InterPro" id="IPR022691">
    <property type="entry name" value="Tscrpt_elong_fac_GreA/B_N"/>
</dbReference>
<gene>
    <name evidence="11" type="primary">greA_2</name>
    <name evidence="8" type="synonym">greA</name>
    <name evidence="11" type="ORF">GTS_24450</name>
</gene>
<comment type="function">
    <text evidence="6 8">Necessary for efficient RNA polymerase transcription elongation past template-encoded arresting sites. The arresting sites in DNA have the property of trapping a certain fraction of elongating RNA polymerases that pass through, resulting in locked ternary complexes. Cleavage of the nascent transcript by cleavage factors such as GreA or GreB allows the resumption of elongation from the new 3'terminus. GreA releases sequences of 2 to 3 nucleotides.</text>
</comment>
<dbReference type="InterPro" id="IPR036953">
    <property type="entry name" value="GreA/GreB_C_sf"/>
</dbReference>
<dbReference type="InterPro" id="IPR028624">
    <property type="entry name" value="Tscrpt_elong_fac_GreA/B"/>
</dbReference>
<dbReference type="PIRSF" id="PIRSF006092">
    <property type="entry name" value="GreA_GreB"/>
    <property type="match status" value="1"/>
</dbReference>
<comment type="caution">
    <text evidence="11">The sequence shown here is derived from an EMBL/GenBank/DDBJ whole genome shotgun (WGS) entry which is preliminary data.</text>
</comment>
<dbReference type="PANTHER" id="PTHR30437:SF4">
    <property type="entry name" value="TRANSCRIPTION ELONGATION FACTOR GREA"/>
    <property type="match status" value="1"/>
</dbReference>
<evidence type="ECO:0000259" key="9">
    <source>
        <dbReference type="Pfam" id="PF01272"/>
    </source>
</evidence>
<dbReference type="GO" id="GO:0032784">
    <property type="term" value="P:regulation of DNA-templated transcription elongation"/>
    <property type="evidence" value="ECO:0007669"/>
    <property type="project" value="UniProtKB-UniRule"/>
</dbReference>
<dbReference type="Pfam" id="PF01272">
    <property type="entry name" value="GreA_GreB"/>
    <property type="match status" value="1"/>
</dbReference>
<dbReference type="NCBIfam" id="NF001262">
    <property type="entry name" value="PRK00226.1-3"/>
    <property type="match status" value="1"/>
</dbReference>
<dbReference type="Proteomes" id="UP000298860">
    <property type="component" value="Unassembled WGS sequence"/>
</dbReference>
<keyword evidence="3 8" id="KW-0805">Transcription regulation</keyword>
<dbReference type="Pfam" id="PF03449">
    <property type="entry name" value="GreA_GreB_N"/>
    <property type="match status" value="1"/>
</dbReference>
<dbReference type="SUPFAM" id="SSF46557">
    <property type="entry name" value="GreA transcript cleavage protein, N-terminal domain"/>
    <property type="match status" value="1"/>
</dbReference>
<dbReference type="GO" id="GO:0003677">
    <property type="term" value="F:DNA binding"/>
    <property type="evidence" value="ECO:0007669"/>
    <property type="project" value="UniProtKB-UniRule"/>
</dbReference>
<dbReference type="GO" id="GO:0006354">
    <property type="term" value="P:DNA-templated transcription elongation"/>
    <property type="evidence" value="ECO:0007669"/>
    <property type="project" value="TreeGrafter"/>
</dbReference>
<dbReference type="HAMAP" id="MF_00105">
    <property type="entry name" value="GreA_GreB"/>
    <property type="match status" value="1"/>
</dbReference>
<evidence type="ECO:0000259" key="10">
    <source>
        <dbReference type="Pfam" id="PF03449"/>
    </source>
</evidence>
<sequence length="162" mass="18094">MRETEVTWLTQEAHDRLRRELDELIANRSAVAAEINARREEGDLAENSGYHAAREEQGRQEARIRQLQGLLRHARIVEAPQAEGVAEPGMVLTVRYADEEEPETFLLATREQGALEGMEVYSPRSPLGHALLGATEGETREYELPSGGRMAVTLLKVEPYTG</sequence>
<keyword evidence="5 8" id="KW-0804">Transcription</keyword>
<dbReference type="PROSITE" id="PS00830">
    <property type="entry name" value="GREAB_2"/>
    <property type="match status" value="1"/>
</dbReference>
<name>A0A4D4J6R8_9PSEU</name>
<evidence type="ECO:0000256" key="4">
    <source>
        <dbReference type="ARBA" id="ARBA00023125"/>
    </source>
</evidence>
<evidence type="ECO:0000256" key="6">
    <source>
        <dbReference type="ARBA" id="ARBA00024916"/>
    </source>
</evidence>
<dbReference type="FunFam" id="1.10.287.180:FF:000001">
    <property type="entry name" value="Transcription elongation factor GreA"/>
    <property type="match status" value="1"/>
</dbReference>
<dbReference type="Gene3D" id="1.10.287.180">
    <property type="entry name" value="Transcription elongation factor, GreA/GreB, N-terminal domain"/>
    <property type="match status" value="1"/>
</dbReference>
<evidence type="ECO:0000313" key="12">
    <source>
        <dbReference type="Proteomes" id="UP000298860"/>
    </source>
</evidence>
<dbReference type="PANTHER" id="PTHR30437">
    <property type="entry name" value="TRANSCRIPTION ELONGATION FACTOR GREA"/>
    <property type="match status" value="1"/>
</dbReference>
<evidence type="ECO:0000256" key="5">
    <source>
        <dbReference type="ARBA" id="ARBA00023163"/>
    </source>
</evidence>
<protein>
    <recommendedName>
        <fullName evidence="2 8">Transcription elongation factor GreA</fullName>
    </recommendedName>
    <alternativeName>
        <fullName evidence="7 8">Transcript cleavage factor GreA</fullName>
    </alternativeName>
</protein>
<dbReference type="Gene3D" id="3.10.50.30">
    <property type="entry name" value="Transcription elongation factor, GreA/GreB, C-terminal domain"/>
    <property type="match status" value="1"/>
</dbReference>
<dbReference type="InterPro" id="IPR001437">
    <property type="entry name" value="Tscrpt_elong_fac_GreA/B_C"/>
</dbReference>
<dbReference type="InterPro" id="IPR036805">
    <property type="entry name" value="Tscrpt_elong_fac_GreA/B_N_sf"/>
</dbReference>
<dbReference type="GO" id="GO:0003746">
    <property type="term" value="F:translation elongation factor activity"/>
    <property type="evidence" value="ECO:0007669"/>
    <property type="project" value="UniProtKB-KW"/>
</dbReference>
<dbReference type="GO" id="GO:0070063">
    <property type="term" value="F:RNA polymerase binding"/>
    <property type="evidence" value="ECO:0007669"/>
    <property type="project" value="InterPro"/>
</dbReference>
<dbReference type="InterPro" id="IPR023459">
    <property type="entry name" value="Tscrpt_elong_fac_GreA/B_fam"/>
</dbReference>
<organism evidence="11 12">
    <name type="scientific">Gandjariella thermophila</name>
    <dbReference type="NCBI Taxonomy" id="1931992"/>
    <lineage>
        <taxon>Bacteria</taxon>
        <taxon>Bacillati</taxon>
        <taxon>Actinomycetota</taxon>
        <taxon>Actinomycetes</taxon>
        <taxon>Pseudonocardiales</taxon>
        <taxon>Pseudonocardiaceae</taxon>
        <taxon>Gandjariella</taxon>
    </lineage>
</organism>
<keyword evidence="4 8" id="KW-0238">DNA-binding</keyword>
<evidence type="ECO:0000256" key="1">
    <source>
        <dbReference type="ARBA" id="ARBA00008213"/>
    </source>
</evidence>
<evidence type="ECO:0000256" key="3">
    <source>
        <dbReference type="ARBA" id="ARBA00023015"/>
    </source>
</evidence>
<evidence type="ECO:0000256" key="8">
    <source>
        <dbReference type="HAMAP-Rule" id="MF_00105"/>
    </source>
</evidence>
<dbReference type="PROSITE" id="PS00829">
    <property type="entry name" value="GREAB_1"/>
    <property type="match status" value="1"/>
</dbReference>
<keyword evidence="11" id="KW-0251">Elongation factor</keyword>